<feature type="transmembrane region" description="Helical" evidence="2">
    <location>
        <begin position="38"/>
        <end position="58"/>
    </location>
</feature>
<keyword evidence="2" id="KW-0812">Transmembrane</keyword>
<evidence type="ECO:0000256" key="1">
    <source>
        <dbReference type="SAM" id="MobiDB-lite"/>
    </source>
</evidence>
<proteinExistence type="predicted"/>
<dbReference type="EMBL" id="AP026073">
    <property type="protein sequence ID" value="BDM67083.1"/>
    <property type="molecule type" value="Genomic_DNA"/>
</dbReference>
<dbReference type="Proteomes" id="UP001059597">
    <property type="component" value="Chromosome"/>
</dbReference>
<feature type="compositionally biased region" description="Basic and acidic residues" evidence="1">
    <location>
        <begin position="92"/>
        <end position="101"/>
    </location>
</feature>
<reference evidence="3" key="1">
    <citation type="submission" date="2022-06" db="EMBL/GenBank/DDBJ databases">
        <title>Complete genome sequence of Streptomyces nigrescens HEK616.</title>
        <authorList>
            <person name="Asamizu S."/>
            <person name="Onaka H."/>
        </authorList>
    </citation>
    <scope>NUCLEOTIDE SEQUENCE</scope>
    <source>
        <strain evidence="3">HEK616</strain>
    </source>
</reference>
<name>A0ABN6QQ44_STRNI</name>
<evidence type="ECO:0000313" key="4">
    <source>
        <dbReference type="Proteomes" id="UP001059597"/>
    </source>
</evidence>
<protein>
    <submittedName>
        <fullName evidence="3">Uncharacterized protein</fullName>
    </submittedName>
</protein>
<feature type="region of interest" description="Disordered" evidence="1">
    <location>
        <begin position="64"/>
        <end position="101"/>
    </location>
</feature>
<evidence type="ECO:0000256" key="2">
    <source>
        <dbReference type="SAM" id="Phobius"/>
    </source>
</evidence>
<keyword evidence="2" id="KW-1133">Transmembrane helix</keyword>
<evidence type="ECO:0000313" key="3">
    <source>
        <dbReference type="EMBL" id="BDM67083.1"/>
    </source>
</evidence>
<keyword evidence="4" id="KW-1185">Reference proteome</keyword>
<keyword evidence="2" id="KW-0472">Membrane</keyword>
<sequence>MPLPPDRSPDPVSDVVRWGAFSCALVPFVLIISGASWAGAAGTAAGLALVTGACRALLRRSERSAAGLRRRAAGRQRDRSGRSGARARRGGRHGERRTPVD</sequence>
<accession>A0ABN6QQ44</accession>
<organism evidence="3 4">
    <name type="scientific">Streptomyces nigrescens</name>
    <dbReference type="NCBI Taxonomy" id="1920"/>
    <lineage>
        <taxon>Bacteria</taxon>
        <taxon>Bacillati</taxon>
        <taxon>Actinomycetota</taxon>
        <taxon>Actinomycetes</taxon>
        <taxon>Kitasatosporales</taxon>
        <taxon>Streptomycetaceae</taxon>
        <taxon>Streptomyces</taxon>
    </lineage>
</organism>
<gene>
    <name evidence="3" type="ORF">HEK616_05700</name>
</gene>